<keyword evidence="1" id="KW-0812">Transmembrane</keyword>
<feature type="transmembrane region" description="Helical" evidence="1">
    <location>
        <begin position="6"/>
        <end position="30"/>
    </location>
</feature>
<gene>
    <name evidence="3" type="ORF">IE4872_PD01273</name>
</gene>
<dbReference type="RefSeq" id="WP_074073090.1">
    <property type="nucleotide sequence ID" value="NZ_CP017105.1"/>
</dbReference>
<organism evidence="3 4">
    <name type="scientific">Rhizobium gallicum</name>
    <dbReference type="NCBI Taxonomy" id="56730"/>
    <lineage>
        <taxon>Bacteria</taxon>
        <taxon>Pseudomonadati</taxon>
        <taxon>Pseudomonadota</taxon>
        <taxon>Alphaproteobacteria</taxon>
        <taxon>Hyphomicrobiales</taxon>
        <taxon>Rhizobiaceae</taxon>
        <taxon>Rhizobium/Agrobacterium group</taxon>
        <taxon>Rhizobium</taxon>
    </lineage>
</organism>
<dbReference type="PANTHER" id="PTHR42208:SF1">
    <property type="entry name" value="HEAVY METAL TRANSPORTER"/>
    <property type="match status" value="1"/>
</dbReference>
<keyword evidence="1" id="KW-1133">Transmembrane helix</keyword>
<evidence type="ECO:0000259" key="2">
    <source>
        <dbReference type="Pfam" id="PF13386"/>
    </source>
</evidence>
<feature type="transmembrane region" description="Helical" evidence="1">
    <location>
        <begin position="51"/>
        <end position="71"/>
    </location>
</feature>
<evidence type="ECO:0000313" key="3">
    <source>
        <dbReference type="EMBL" id="APO71799.1"/>
    </source>
</evidence>
<keyword evidence="3" id="KW-0614">Plasmid</keyword>
<dbReference type="Proteomes" id="UP000184749">
    <property type="component" value="Plasmid pRgalIE4872d"/>
</dbReference>
<feature type="domain" description="Urease accessory protein UreH-like transmembrane" evidence="2">
    <location>
        <begin position="7"/>
        <end position="219"/>
    </location>
</feature>
<dbReference type="OrthoDB" id="5574095at2"/>
<evidence type="ECO:0000256" key="1">
    <source>
        <dbReference type="SAM" id="Phobius"/>
    </source>
</evidence>
<accession>A0A1L5NVB8</accession>
<dbReference type="Pfam" id="PF13386">
    <property type="entry name" value="DsbD_2"/>
    <property type="match status" value="1"/>
</dbReference>
<feature type="transmembrane region" description="Helical" evidence="1">
    <location>
        <begin position="91"/>
        <end position="111"/>
    </location>
</feature>
<sequence>MTPYLVLFAAGFAGSFHCIGMCGGFACALGRDRHGLGGTVLRHLLYNGGRLTTYCFLGALAGALGAVVCSSGGGPPAVPLFGGYVDPAQRILAIVAGILMISMALQFFGFLQGLRRATIGLGGSALVVSLRQLLAAPWKAAPLAFGVLNGFLPCPLVYAFVAQATSTAGALPGFLTMAAFGLGTFPAMLMMGGIGRSLAPMWRQRSVWLAGSFILVLGLVTLSRGVLPLGLFHGTHFI</sequence>
<feature type="transmembrane region" description="Helical" evidence="1">
    <location>
        <begin position="140"/>
        <end position="161"/>
    </location>
</feature>
<proteinExistence type="predicted"/>
<dbReference type="AlphaFoldDB" id="A0A1L5NVB8"/>
<dbReference type="InterPro" id="IPR039447">
    <property type="entry name" value="UreH-like_TM_dom"/>
</dbReference>
<keyword evidence="1" id="KW-0472">Membrane</keyword>
<protein>
    <submittedName>
        <fullName evidence="3">TauE/SafE family permease protein</fullName>
    </submittedName>
</protein>
<geneLocation type="plasmid" evidence="4">
    <name>prgalie4872d</name>
</geneLocation>
<name>A0A1L5NVB8_9HYPH</name>
<evidence type="ECO:0000313" key="4">
    <source>
        <dbReference type="Proteomes" id="UP000184749"/>
    </source>
</evidence>
<dbReference type="EMBL" id="CP017105">
    <property type="protein sequence ID" value="APO71799.1"/>
    <property type="molecule type" value="Genomic_DNA"/>
</dbReference>
<feature type="transmembrane region" description="Helical" evidence="1">
    <location>
        <begin position="207"/>
        <end position="227"/>
    </location>
</feature>
<dbReference type="PANTHER" id="PTHR42208">
    <property type="entry name" value="HEAVY METAL TRANSPORTER-RELATED"/>
    <property type="match status" value="1"/>
</dbReference>
<feature type="transmembrane region" description="Helical" evidence="1">
    <location>
        <begin position="173"/>
        <end position="195"/>
    </location>
</feature>
<reference evidence="3 4" key="1">
    <citation type="submission" date="2016-09" db="EMBL/GenBank/DDBJ databases">
        <title>The complete genome sequences of Rhizobium gallicum, symbiovars gallicum and phaseoli, symbionts associated to common bean (Phaseolus vulgaris).</title>
        <authorList>
            <person name="Bustos P."/>
            <person name="Santamaria R.I."/>
            <person name="Perez-Carrascal O.M."/>
            <person name="Juarez S."/>
            <person name="Lozano L."/>
            <person name="Martinez-Flores I."/>
            <person name="Martinez-Romero E."/>
            <person name="Cevallos M."/>
            <person name="Romero D."/>
            <person name="Davila G."/>
            <person name="Gonzalez V."/>
        </authorList>
    </citation>
    <scope>NUCLEOTIDE SEQUENCE [LARGE SCALE GENOMIC DNA]</scope>
    <source>
        <strain evidence="3 4">IE4872</strain>
        <plasmid evidence="4">prgalie4872d</plasmid>
    </source>
</reference>